<reference evidence="7" key="1">
    <citation type="submission" date="2019-11" db="EMBL/GenBank/DDBJ databases">
        <authorList>
            <person name="Feng L."/>
        </authorList>
    </citation>
    <scope>NUCLEOTIDE SEQUENCE</scope>
    <source>
        <strain evidence="7">CnexileLFYP112</strain>
    </source>
</reference>
<evidence type="ECO:0000256" key="1">
    <source>
        <dbReference type="ARBA" id="ARBA00004141"/>
    </source>
</evidence>
<dbReference type="InterPro" id="IPR051328">
    <property type="entry name" value="T7SS_ABC-Transporter"/>
</dbReference>
<organism evidence="7">
    <name type="scientific">[Clostridium] nexile</name>
    <dbReference type="NCBI Taxonomy" id="29361"/>
    <lineage>
        <taxon>Bacteria</taxon>
        <taxon>Bacillati</taxon>
        <taxon>Bacillota</taxon>
        <taxon>Clostridia</taxon>
        <taxon>Lachnospirales</taxon>
        <taxon>Lachnospiraceae</taxon>
        <taxon>Tyzzerella</taxon>
    </lineage>
</organism>
<evidence type="ECO:0000259" key="6">
    <source>
        <dbReference type="Pfam" id="PF12698"/>
    </source>
</evidence>
<feature type="transmembrane region" description="Helical" evidence="5">
    <location>
        <begin position="527"/>
        <end position="549"/>
    </location>
</feature>
<keyword evidence="4 5" id="KW-0472">Membrane</keyword>
<sequence length="725" mass="77863">MKNIFQIFYHDIKKIRKNVIALIVILGITIVPSLYAWFNIAASWDPYGNTGDLKVAIASQDKGYDGELIPVKLNLGDQILSELHENTQLNWVFTNAKDAKKGVKSGRYYAALVIPKDFSQDMMSLFSPDVTHPKITYYINEKENAIAPKITDKGATAVQQQVNSTFTETISKTALEAFQYVADISKQSGDKTLTDNLAASLANISQDLSSAAGTVQAFSDMSDAASLMLDTTSEFLEQSGNGTQDSLNALNDAGDGISSLTSAITGTTTAVNQALADNKKFYTAVSDALDSALSSFSSDSDAAASALSSVGDRVQKLIDGYTSLSDSLTALKESYPILTPSVDAINRRIAEAIEHQTSIKNELDSAQSQITGTTQDATALKADVDRLIADSVQSITDVKNSFETNVKDELDSLANNVDNTGSSVSTLLQQLNNSVSNISKASDKSASNLSEVHSTLNESASLLSDLSEKLSSASQIMTFSGSDGMAILTSLLSEGSESVSAFLASPVSLSEHAIYPISNYGSSMAPFYSTLAIWVGGIVLVAMLKVTVAESTVSKLRNPKAHQLYIGRSILLLGVGLLQSGLICLGDLFYLQIQCEHPFLFLLAGWFTSIVYVSIIYALTVSFGDIGKAICVVLLVMQVAGSGGTFPIEVAPEFFQKVYPLLPFTHSMNAMRECIAGFYGNTYWKELGTLALFLIPALLLGLVLRKPVIRLNDAFTEKLESTHLI</sequence>
<evidence type="ECO:0000256" key="2">
    <source>
        <dbReference type="ARBA" id="ARBA00022692"/>
    </source>
</evidence>
<dbReference type="NCBIfam" id="TIGR03061">
    <property type="entry name" value="pip_yhgE_Nterm"/>
    <property type="match status" value="1"/>
</dbReference>
<evidence type="ECO:0000256" key="5">
    <source>
        <dbReference type="SAM" id="Phobius"/>
    </source>
</evidence>
<proteinExistence type="predicted"/>
<feature type="transmembrane region" description="Helical" evidence="5">
    <location>
        <begin position="599"/>
        <end position="619"/>
    </location>
</feature>
<dbReference type="AlphaFoldDB" id="A0A6N2VID1"/>
<dbReference type="PANTHER" id="PTHR43077">
    <property type="entry name" value="TRANSPORT PERMEASE YVFS-RELATED"/>
    <property type="match status" value="1"/>
</dbReference>
<keyword evidence="2 5" id="KW-0812">Transmembrane</keyword>
<dbReference type="NCBIfam" id="TIGR03062">
    <property type="entry name" value="pip_yhgE_Cterm"/>
    <property type="match status" value="1"/>
</dbReference>
<dbReference type="InterPro" id="IPR017500">
    <property type="entry name" value="Phage_infect_YhgE_N"/>
</dbReference>
<feature type="domain" description="ABC-2 type transporter transmembrane" evidence="6">
    <location>
        <begin position="20"/>
        <end position="173"/>
    </location>
</feature>
<gene>
    <name evidence="7" type="ORF">CNLFYP112_02745</name>
</gene>
<feature type="transmembrane region" description="Helical" evidence="5">
    <location>
        <begin position="570"/>
        <end position="593"/>
    </location>
</feature>
<name>A0A6N2VID1_9FIRM</name>
<dbReference type="GO" id="GO:0140359">
    <property type="term" value="F:ABC-type transporter activity"/>
    <property type="evidence" value="ECO:0007669"/>
    <property type="project" value="InterPro"/>
</dbReference>
<feature type="transmembrane region" description="Helical" evidence="5">
    <location>
        <begin position="20"/>
        <end position="38"/>
    </location>
</feature>
<dbReference type="GO" id="GO:0016020">
    <property type="term" value="C:membrane"/>
    <property type="evidence" value="ECO:0007669"/>
    <property type="project" value="UniProtKB-SubCell"/>
</dbReference>
<feature type="transmembrane region" description="Helical" evidence="5">
    <location>
        <begin position="687"/>
        <end position="704"/>
    </location>
</feature>
<dbReference type="Gene3D" id="3.40.1710.10">
    <property type="entry name" value="abc type-2 transporter like domain"/>
    <property type="match status" value="1"/>
</dbReference>
<feature type="domain" description="ABC-2 type transporter transmembrane" evidence="6">
    <location>
        <begin position="390"/>
        <end position="702"/>
    </location>
</feature>
<comment type="subcellular location">
    <subcellularLocation>
        <location evidence="1">Membrane</location>
        <topology evidence="1">Multi-pass membrane protein</topology>
    </subcellularLocation>
</comment>
<keyword evidence="3 5" id="KW-1133">Transmembrane helix</keyword>
<dbReference type="Pfam" id="PF12698">
    <property type="entry name" value="ABC2_membrane_3"/>
    <property type="match status" value="2"/>
</dbReference>
<evidence type="ECO:0000313" key="7">
    <source>
        <dbReference type="EMBL" id="VYT30094.1"/>
    </source>
</evidence>
<accession>A0A6N2VID1</accession>
<feature type="transmembrane region" description="Helical" evidence="5">
    <location>
        <begin position="626"/>
        <end position="648"/>
    </location>
</feature>
<evidence type="ECO:0000256" key="4">
    <source>
        <dbReference type="ARBA" id="ARBA00023136"/>
    </source>
</evidence>
<dbReference type="InterPro" id="IPR017501">
    <property type="entry name" value="Phage_infect_YhgE_C"/>
</dbReference>
<dbReference type="EMBL" id="CACRTG010000028">
    <property type="protein sequence ID" value="VYT30094.1"/>
    <property type="molecule type" value="Genomic_DNA"/>
</dbReference>
<protein>
    <submittedName>
        <fullName evidence="7">Chromosome segregation protein</fullName>
    </submittedName>
</protein>
<dbReference type="InterPro" id="IPR013525">
    <property type="entry name" value="ABC2_TM"/>
</dbReference>
<dbReference type="PANTHER" id="PTHR43077:SF10">
    <property type="entry name" value="TRANSPORT PERMEASE PROTEIN"/>
    <property type="match status" value="1"/>
</dbReference>
<evidence type="ECO:0000256" key="3">
    <source>
        <dbReference type="ARBA" id="ARBA00022989"/>
    </source>
</evidence>